<keyword evidence="2" id="KW-0645">Protease</keyword>
<proteinExistence type="predicted"/>
<protein>
    <submittedName>
        <fullName evidence="2">Cysteine protease, putative</fullName>
    </submittedName>
</protein>
<reference evidence="2 4" key="1">
    <citation type="journal article" date="2011" name="Nature">
        <title>The Medicago genome provides insight into the evolution of rhizobial symbioses.</title>
        <authorList>
            <person name="Young N.D."/>
            <person name="Debelle F."/>
            <person name="Oldroyd G.E."/>
            <person name="Geurts R."/>
            <person name="Cannon S.B."/>
            <person name="Udvardi M.K."/>
            <person name="Benedito V.A."/>
            <person name="Mayer K.F."/>
            <person name="Gouzy J."/>
            <person name="Schoof H."/>
            <person name="Van de Peer Y."/>
            <person name="Proost S."/>
            <person name="Cook D.R."/>
            <person name="Meyers B.C."/>
            <person name="Spannagl M."/>
            <person name="Cheung F."/>
            <person name="De Mita S."/>
            <person name="Krishnakumar V."/>
            <person name="Gundlach H."/>
            <person name="Zhou S."/>
            <person name="Mudge J."/>
            <person name="Bharti A.K."/>
            <person name="Murray J.D."/>
            <person name="Naoumkina M.A."/>
            <person name="Rosen B."/>
            <person name="Silverstein K.A."/>
            <person name="Tang H."/>
            <person name="Rombauts S."/>
            <person name="Zhao P.X."/>
            <person name="Zhou P."/>
            <person name="Barbe V."/>
            <person name="Bardou P."/>
            <person name="Bechner M."/>
            <person name="Bellec A."/>
            <person name="Berger A."/>
            <person name="Berges H."/>
            <person name="Bidwell S."/>
            <person name="Bisseling T."/>
            <person name="Choisne N."/>
            <person name="Couloux A."/>
            <person name="Denny R."/>
            <person name="Deshpande S."/>
            <person name="Dai X."/>
            <person name="Doyle J.J."/>
            <person name="Dudez A.M."/>
            <person name="Farmer A.D."/>
            <person name="Fouteau S."/>
            <person name="Franken C."/>
            <person name="Gibelin C."/>
            <person name="Gish J."/>
            <person name="Goldstein S."/>
            <person name="Gonzalez A.J."/>
            <person name="Green P.J."/>
            <person name="Hallab A."/>
            <person name="Hartog M."/>
            <person name="Hua A."/>
            <person name="Humphray S.J."/>
            <person name="Jeong D.H."/>
            <person name="Jing Y."/>
            <person name="Jocker A."/>
            <person name="Kenton S.M."/>
            <person name="Kim D.J."/>
            <person name="Klee K."/>
            <person name="Lai H."/>
            <person name="Lang C."/>
            <person name="Lin S."/>
            <person name="Macmil S.L."/>
            <person name="Magdelenat G."/>
            <person name="Matthews L."/>
            <person name="McCorrison J."/>
            <person name="Monaghan E.L."/>
            <person name="Mun J.H."/>
            <person name="Najar F.Z."/>
            <person name="Nicholson C."/>
            <person name="Noirot C."/>
            <person name="O'Bleness M."/>
            <person name="Paule C.R."/>
            <person name="Poulain J."/>
            <person name="Prion F."/>
            <person name="Qin B."/>
            <person name="Qu C."/>
            <person name="Retzel E.F."/>
            <person name="Riddle C."/>
            <person name="Sallet E."/>
            <person name="Samain S."/>
            <person name="Samson N."/>
            <person name="Sanders I."/>
            <person name="Saurat O."/>
            <person name="Scarpelli C."/>
            <person name="Schiex T."/>
            <person name="Segurens B."/>
            <person name="Severin A.J."/>
            <person name="Sherrier D.J."/>
            <person name="Shi R."/>
            <person name="Sims S."/>
            <person name="Singer S.R."/>
            <person name="Sinharoy S."/>
            <person name="Sterck L."/>
            <person name="Viollet A."/>
            <person name="Wang B.B."/>
            <person name="Wang K."/>
            <person name="Wang M."/>
            <person name="Wang X."/>
            <person name="Warfsmann J."/>
            <person name="Weissenbach J."/>
            <person name="White D.D."/>
            <person name="White J.D."/>
            <person name="Wiley G.B."/>
            <person name="Wincker P."/>
            <person name="Xing Y."/>
            <person name="Yang L."/>
            <person name="Yao Z."/>
            <person name="Ying F."/>
            <person name="Zhai J."/>
            <person name="Zhou L."/>
            <person name="Zuber A."/>
            <person name="Denarie J."/>
            <person name="Dixon R.A."/>
            <person name="May G.D."/>
            <person name="Schwartz D.C."/>
            <person name="Rogers J."/>
            <person name="Quetier F."/>
            <person name="Town C.D."/>
            <person name="Roe B.A."/>
        </authorList>
    </citation>
    <scope>NUCLEOTIDE SEQUENCE [LARGE SCALE GENOMIC DNA]</scope>
    <source>
        <strain evidence="2">A17</strain>
        <strain evidence="3 4">cv. Jemalong A17</strain>
    </source>
</reference>
<dbReference type="Proteomes" id="UP000002051">
    <property type="component" value="Unassembled WGS sequence"/>
</dbReference>
<name>A0A072TXE6_MEDTR</name>
<feature type="compositionally biased region" description="Polar residues" evidence="1">
    <location>
        <begin position="51"/>
        <end position="65"/>
    </location>
</feature>
<evidence type="ECO:0000313" key="2">
    <source>
        <dbReference type="EMBL" id="KEH22112.1"/>
    </source>
</evidence>
<accession>A0A072TXE6</accession>
<keyword evidence="2" id="KW-0378">Hydrolase</keyword>
<dbReference type="GO" id="GO:0008233">
    <property type="term" value="F:peptidase activity"/>
    <property type="evidence" value="ECO:0007669"/>
    <property type="project" value="UniProtKB-KW"/>
</dbReference>
<organism evidence="2 4">
    <name type="scientific">Medicago truncatula</name>
    <name type="common">Barrel medic</name>
    <name type="synonym">Medicago tribuloides</name>
    <dbReference type="NCBI Taxonomy" id="3880"/>
    <lineage>
        <taxon>Eukaryota</taxon>
        <taxon>Viridiplantae</taxon>
        <taxon>Streptophyta</taxon>
        <taxon>Embryophyta</taxon>
        <taxon>Tracheophyta</taxon>
        <taxon>Spermatophyta</taxon>
        <taxon>Magnoliopsida</taxon>
        <taxon>eudicotyledons</taxon>
        <taxon>Gunneridae</taxon>
        <taxon>Pentapetalae</taxon>
        <taxon>rosids</taxon>
        <taxon>fabids</taxon>
        <taxon>Fabales</taxon>
        <taxon>Fabaceae</taxon>
        <taxon>Papilionoideae</taxon>
        <taxon>50 kb inversion clade</taxon>
        <taxon>NPAAA clade</taxon>
        <taxon>Hologalegina</taxon>
        <taxon>IRL clade</taxon>
        <taxon>Trifolieae</taxon>
        <taxon>Medicago</taxon>
    </lineage>
</organism>
<reference evidence="2 4" key="2">
    <citation type="journal article" date="2014" name="BMC Genomics">
        <title>An improved genome release (version Mt4.0) for the model legume Medicago truncatula.</title>
        <authorList>
            <person name="Tang H."/>
            <person name="Krishnakumar V."/>
            <person name="Bidwell S."/>
            <person name="Rosen B."/>
            <person name="Chan A."/>
            <person name="Zhou S."/>
            <person name="Gentzbittel L."/>
            <person name="Childs K.L."/>
            <person name="Yandell M."/>
            <person name="Gundlach H."/>
            <person name="Mayer K.F."/>
            <person name="Schwartz D.C."/>
            <person name="Town C.D."/>
        </authorList>
    </citation>
    <scope>GENOME REANNOTATION</scope>
    <source>
        <strain evidence="2">A17</strain>
        <strain evidence="3 4">cv. Jemalong A17</strain>
    </source>
</reference>
<reference evidence="3" key="3">
    <citation type="submission" date="2015-04" db="UniProtKB">
        <authorList>
            <consortium name="EnsemblPlants"/>
        </authorList>
    </citation>
    <scope>IDENTIFICATION</scope>
    <source>
        <strain evidence="3">cv. Jemalong A17</strain>
    </source>
</reference>
<feature type="region of interest" description="Disordered" evidence="1">
    <location>
        <begin position="45"/>
        <end position="71"/>
    </location>
</feature>
<dbReference type="GO" id="GO:0006508">
    <property type="term" value="P:proteolysis"/>
    <property type="evidence" value="ECO:0007669"/>
    <property type="project" value="UniProtKB-KW"/>
</dbReference>
<evidence type="ECO:0000313" key="4">
    <source>
        <dbReference type="Proteomes" id="UP000002051"/>
    </source>
</evidence>
<gene>
    <name evidence="2" type="ordered locus">MTR_7g033255</name>
</gene>
<dbReference type="EMBL" id="CM001223">
    <property type="protein sequence ID" value="KEH22112.1"/>
    <property type="molecule type" value="Genomic_DNA"/>
</dbReference>
<dbReference type="HOGENOM" id="CLU_145668_1_0_1"/>
<dbReference type="EnsemblPlants" id="KEH22112">
    <property type="protein sequence ID" value="KEH22112"/>
    <property type="gene ID" value="MTR_7g033255"/>
</dbReference>
<evidence type="ECO:0000256" key="1">
    <source>
        <dbReference type="SAM" id="MobiDB-lite"/>
    </source>
</evidence>
<keyword evidence="4" id="KW-1185">Reference proteome</keyword>
<dbReference type="AlphaFoldDB" id="A0A072TXE6"/>
<evidence type="ECO:0000313" key="3">
    <source>
        <dbReference type="EnsemblPlants" id="KEH22112"/>
    </source>
</evidence>
<sequence>MTNMTIFMSLEYSCLRIYNVNDAKVIVIDRICTCSKLIFQPESNKHRTKTRNINTPHKNGKSKQTGLYRDDEITKTNERIQKICEITYSIRKEGKTIRRG</sequence>